<name>A0A1B0BYV2_9MUSC</name>
<feature type="compositionally biased region" description="Basic and acidic residues" evidence="1">
    <location>
        <begin position="97"/>
        <end position="111"/>
    </location>
</feature>
<accession>A0A1B0BYV2</accession>
<dbReference type="Proteomes" id="UP000092460">
    <property type="component" value="Unassembled WGS sequence"/>
</dbReference>
<keyword evidence="4" id="KW-1185">Reference proteome</keyword>
<proteinExistence type="predicted"/>
<evidence type="ECO:0000256" key="1">
    <source>
        <dbReference type="SAM" id="MobiDB-lite"/>
    </source>
</evidence>
<dbReference type="AlphaFoldDB" id="A0A1B0BYV2"/>
<sequence length="119" mass="13180">MFHFNASPSLISSIALEVKICIYAHISSPNVQFALQGHTYVITATTLGAVLVLSVLAVPLIAMYMSTVYYNYDCKSRVLQVPLEYHSNKHAHNSQNDTKKKGSSIREKSDRFGTSSLIT</sequence>
<organism evidence="3 4">
    <name type="scientific">Glossina palpalis gambiensis</name>
    <dbReference type="NCBI Taxonomy" id="67801"/>
    <lineage>
        <taxon>Eukaryota</taxon>
        <taxon>Metazoa</taxon>
        <taxon>Ecdysozoa</taxon>
        <taxon>Arthropoda</taxon>
        <taxon>Hexapoda</taxon>
        <taxon>Insecta</taxon>
        <taxon>Pterygota</taxon>
        <taxon>Neoptera</taxon>
        <taxon>Endopterygota</taxon>
        <taxon>Diptera</taxon>
        <taxon>Brachycera</taxon>
        <taxon>Muscomorpha</taxon>
        <taxon>Hippoboscoidea</taxon>
        <taxon>Glossinidae</taxon>
        <taxon>Glossina</taxon>
    </lineage>
</organism>
<evidence type="ECO:0000256" key="2">
    <source>
        <dbReference type="SAM" id="Phobius"/>
    </source>
</evidence>
<dbReference type="EnsemblMetazoa" id="GPPI044577-RA">
    <property type="protein sequence ID" value="GPPI044577-PA"/>
    <property type="gene ID" value="GPPI044577"/>
</dbReference>
<keyword evidence="2" id="KW-0812">Transmembrane</keyword>
<feature type="transmembrane region" description="Helical" evidence="2">
    <location>
        <begin position="40"/>
        <end position="62"/>
    </location>
</feature>
<keyword evidence="2" id="KW-0472">Membrane</keyword>
<reference evidence="3" key="2">
    <citation type="submission" date="2020-05" db="UniProtKB">
        <authorList>
            <consortium name="EnsemblMetazoa"/>
        </authorList>
    </citation>
    <scope>IDENTIFICATION</scope>
    <source>
        <strain evidence="3">IAEA</strain>
    </source>
</reference>
<keyword evidence="2" id="KW-1133">Transmembrane helix</keyword>
<dbReference type="VEuPathDB" id="VectorBase:GPPI044577"/>
<reference evidence="4" key="1">
    <citation type="submission" date="2015-01" db="EMBL/GenBank/DDBJ databases">
        <authorList>
            <person name="Aksoy S."/>
            <person name="Warren W."/>
            <person name="Wilson R.K."/>
        </authorList>
    </citation>
    <scope>NUCLEOTIDE SEQUENCE [LARGE SCALE GENOMIC DNA]</scope>
    <source>
        <strain evidence="4">IAEA</strain>
    </source>
</reference>
<protein>
    <submittedName>
        <fullName evidence="3">Uncharacterized protein</fullName>
    </submittedName>
</protein>
<evidence type="ECO:0000313" key="3">
    <source>
        <dbReference type="EnsemblMetazoa" id="GPPI044577-PA"/>
    </source>
</evidence>
<evidence type="ECO:0000313" key="4">
    <source>
        <dbReference type="Proteomes" id="UP000092460"/>
    </source>
</evidence>
<dbReference type="EMBL" id="JXJN01022846">
    <property type="status" value="NOT_ANNOTATED_CDS"/>
    <property type="molecule type" value="Genomic_DNA"/>
</dbReference>
<feature type="region of interest" description="Disordered" evidence="1">
    <location>
        <begin position="89"/>
        <end position="119"/>
    </location>
</feature>
<dbReference type="EMBL" id="JXJN01022847">
    <property type="status" value="NOT_ANNOTATED_CDS"/>
    <property type="molecule type" value="Genomic_DNA"/>
</dbReference>